<dbReference type="Pfam" id="PF08546">
    <property type="entry name" value="ApbA_C"/>
    <property type="match status" value="1"/>
</dbReference>
<dbReference type="PANTHER" id="PTHR21708">
    <property type="entry name" value="PROBABLE 2-DEHYDROPANTOATE 2-REDUCTASE"/>
    <property type="match status" value="1"/>
</dbReference>
<dbReference type="InterPro" id="IPR013752">
    <property type="entry name" value="KPA_reductase"/>
</dbReference>
<accession>F0S3L2</accession>
<proteinExistence type="inferred from homology"/>
<keyword evidence="6 10" id="KW-0521">NADP</keyword>
<reference evidence="13 14" key="1">
    <citation type="journal article" date="2011" name="Stand. Genomic Sci.">
        <title>Complete genome sequence of the thermophilic sulfur-reducer Desulfurobacterium thermolithotrophum type strain (BSA(T)) from a deep-sea hydrothermal vent.</title>
        <authorList>
            <person name="Goker M."/>
            <person name="Daligault H."/>
            <person name="Mwirichia R."/>
            <person name="Lapidus A."/>
            <person name="Lucas S."/>
            <person name="Deshpande S."/>
            <person name="Pagani I."/>
            <person name="Tapia R."/>
            <person name="Cheng J.F."/>
            <person name="Goodwin L."/>
            <person name="Pitluck S."/>
            <person name="Liolios K."/>
            <person name="Ivanova N."/>
            <person name="Mavromatis K."/>
            <person name="Mikhailova N."/>
            <person name="Pati A."/>
            <person name="Chen A."/>
            <person name="Palaniappan K."/>
            <person name="Han C."/>
            <person name="Land M."/>
            <person name="Hauser L."/>
            <person name="Pan C."/>
            <person name="Brambilla E.M."/>
            <person name="Rohde M."/>
            <person name="Spring S."/>
            <person name="Sikorski J."/>
            <person name="Wirth R."/>
            <person name="Detter J.C."/>
            <person name="Woyke T."/>
            <person name="Bristow J."/>
            <person name="Eisen J.A."/>
            <person name="Markowitz V."/>
            <person name="Hugenholtz P."/>
            <person name="Kyrpides N.C."/>
            <person name="Klenk H.P."/>
        </authorList>
    </citation>
    <scope>NUCLEOTIDE SEQUENCE [LARGE SCALE GENOMIC DNA]</scope>
    <source>
        <strain evidence="14">DSM 11699 / BSA</strain>
    </source>
</reference>
<evidence type="ECO:0000256" key="5">
    <source>
        <dbReference type="ARBA" id="ARBA00019465"/>
    </source>
</evidence>
<dbReference type="InterPro" id="IPR003710">
    <property type="entry name" value="ApbA"/>
</dbReference>
<dbReference type="InterPro" id="IPR036291">
    <property type="entry name" value="NAD(P)-bd_dom_sf"/>
</dbReference>
<comment type="catalytic activity">
    <reaction evidence="9 10">
        <text>(R)-pantoate + NADP(+) = 2-dehydropantoate + NADPH + H(+)</text>
        <dbReference type="Rhea" id="RHEA:16233"/>
        <dbReference type="ChEBI" id="CHEBI:11561"/>
        <dbReference type="ChEBI" id="CHEBI:15378"/>
        <dbReference type="ChEBI" id="CHEBI:15980"/>
        <dbReference type="ChEBI" id="CHEBI:57783"/>
        <dbReference type="ChEBI" id="CHEBI:58349"/>
        <dbReference type="EC" id="1.1.1.169"/>
    </reaction>
</comment>
<keyword evidence="14" id="KW-1185">Reference proteome</keyword>
<dbReference type="EMBL" id="CP002543">
    <property type="protein sequence ID" value="ADY73434.1"/>
    <property type="molecule type" value="Genomic_DNA"/>
</dbReference>
<dbReference type="KEGG" id="dte:Dester_0793"/>
<dbReference type="Gene3D" id="3.40.50.720">
    <property type="entry name" value="NAD(P)-binding Rossmann-like Domain"/>
    <property type="match status" value="1"/>
</dbReference>
<comment type="similarity">
    <text evidence="3 10">Belongs to the ketopantoate reductase family.</text>
</comment>
<evidence type="ECO:0000256" key="3">
    <source>
        <dbReference type="ARBA" id="ARBA00007870"/>
    </source>
</evidence>
<sequence>MRFAIFGTGGVGGFYGGMVARCGHEIVFIARGKKLKAMKEKGLTVKSFKHGEWTVKEDGKRITFTDKPEEAGKVDVVFVCVKSYDTENVAPKLLPMLKEDTVVVSIQNGIENEEILAKYVGENRVLGATAFVGAYVKEPGVVVHEAAGLLEIGEMSGQQSERVEKLVEELKKCGIEARASKDIRYTLWKKLVWNIAFNPYSVITGATVGEMLSMPESYEILKNLMEECYRVAEAHGVKLKPKIMENYLKSSPDLMDYKTSMLLDFERGKPIELEGITGALIRKAEEKGIKIPYNRCVYGTVKILLKKRDKKLMEKK</sequence>
<dbReference type="GO" id="GO:0005737">
    <property type="term" value="C:cytoplasm"/>
    <property type="evidence" value="ECO:0007669"/>
    <property type="project" value="TreeGrafter"/>
</dbReference>
<evidence type="ECO:0000256" key="7">
    <source>
        <dbReference type="ARBA" id="ARBA00023002"/>
    </source>
</evidence>
<evidence type="ECO:0000259" key="12">
    <source>
        <dbReference type="Pfam" id="PF08546"/>
    </source>
</evidence>
<dbReference type="eggNOG" id="COG1893">
    <property type="taxonomic scope" value="Bacteria"/>
</dbReference>
<evidence type="ECO:0000313" key="13">
    <source>
        <dbReference type="EMBL" id="ADY73434.1"/>
    </source>
</evidence>
<dbReference type="InterPro" id="IPR051402">
    <property type="entry name" value="KPR-Related"/>
</dbReference>
<evidence type="ECO:0000256" key="9">
    <source>
        <dbReference type="ARBA" id="ARBA00048793"/>
    </source>
</evidence>
<protein>
    <recommendedName>
        <fullName evidence="5 10">2-dehydropantoate 2-reductase</fullName>
        <ecNumber evidence="4 10">1.1.1.169</ecNumber>
    </recommendedName>
    <alternativeName>
        <fullName evidence="8 10">Ketopantoate reductase</fullName>
    </alternativeName>
</protein>
<dbReference type="Pfam" id="PF02558">
    <property type="entry name" value="ApbA"/>
    <property type="match status" value="1"/>
</dbReference>
<dbReference type="InterPro" id="IPR013332">
    <property type="entry name" value="KPR_N"/>
</dbReference>
<dbReference type="InterPro" id="IPR008927">
    <property type="entry name" value="6-PGluconate_DH-like_C_sf"/>
</dbReference>
<feature type="domain" description="Ketopantoate reductase N-terminal" evidence="11">
    <location>
        <begin position="4"/>
        <end position="156"/>
    </location>
</feature>
<dbReference type="SUPFAM" id="SSF48179">
    <property type="entry name" value="6-phosphogluconate dehydrogenase C-terminal domain-like"/>
    <property type="match status" value="1"/>
</dbReference>
<dbReference type="FunCoup" id="F0S3L2">
    <property type="interactions" value="246"/>
</dbReference>
<dbReference type="InterPro" id="IPR013328">
    <property type="entry name" value="6PGD_dom2"/>
</dbReference>
<dbReference type="FunFam" id="3.40.50.720:FF:000307">
    <property type="entry name" value="2-dehydropantoate 2-reductase"/>
    <property type="match status" value="1"/>
</dbReference>
<dbReference type="NCBIfam" id="TIGR00745">
    <property type="entry name" value="apbA_panE"/>
    <property type="match status" value="1"/>
</dbReference>
<dbReference type="STRING" id="868864.Dester_0793"/>
<dbReference type="OrthoDB" id="9800163at2"/>
<dbReference type="EC" id="1.1.1.169" evidence="4 10"/>
<dbReference type="UniPathway" id="UPA00028">
    <property type="reaction ID" value="UER00004"/>
</dbReference>
<dbReference type="HOGENOM" id="CLU_031468_6_1_0"/>
<dbReference type="Proteomes" id="UP000007102">
    <property type="component" value="Chromosome"/>
</dbReference>
<dbReference type="GO" id="GO:0008677">
    <property type="term" value="F:2-dehydropantoate 2-reductase activity"/>
    <property type="evidence" value="ECO:0007669"/>
    <property type="project" value="UniProtKB-EC"/>
</dbReference>
<dbReference type="GO" id="GO:0015940">
    <property type="term" value="P:pantothenate biosynthetic process"/>
    <property type="evidence" value="ECO:0007669"/>
    <property type="project" value="UniProtKB-UniPathway"/>
</dbReference>
<dbReference type="InParanoid" id="F0S3L2"/>
<dbReference type="AlphaFoldDB" id="F0S3L2"/>
<gene>
    <name evidence="13" type="ordered locus">Dester_0793</name>
</gene>
<evidence type="ECO:0000256" key="6">
    <source>
        <dbReference type="ARBA" id="ARBA00022857"/>
    </source>
</evidence>
<organism evidence="13 14">
    <name type="scientific">Desulfurobacterium thermolithotrophum (strain DSM 11699 / BSA)</name>
    <dbReference type="NCBI Taxonomy" id="868864"/>
    <lineage>
        <taxon>Bacteria</taxon>
        <taxon>Pseudomonadati</taxon>
        <taxon>Aquificota</taxon>
        <taxon>Aquificia</taxon>
        <taxon>Desulfurobacteriales</taxon>
        <taxon>Desulfurobacteriaceae</taxon>
        <taxon>Desulfurobacterium</taxon>
    </lineage>
</organism>
<keyword evidence="10" id="KW-0566">Pantothenate biosynthesis</keyword>
<evidence type="ECO:0000256" key="4">
    <source>
        <dbReference type="ARBA" id="ARBA00013014"/>
    </source>
</evidence>
<comment type="function">
    <text evidence="1 10">Catalyzes the NADPH-dependent reduction of ketopantoate into pantoic acid.</text>
</comment>
<comment type="pathway">
    <text evidence="2 10">Cofactor biosynthesis; (R)-pantothenate biosynthesis; (R)-pantoate from 3-methyl-2-oxobutanoate: step 2/2.</text>
</comment>
<evidence type="ECO:0000259" key="11">
    <source>
        <dbReference type="Pfam" id="PF02558"/>
    </source>
</evidence>
<feature type="domain" description="Ketopantoate reductase C-terminal" evidence="12">
    <location>
        <begin position="182"/>
        <end position="302"/>
    </location>
</feature>
<keyword evidence="7 10" id="KW-0560">Oxidoreductase</keyword>
<reference evidence="14" key="2">
    <citation type="submission" date="2011-02" db="EMBL/GenBank/DDBJ databases">
        <title>The complete genome of Desulfurobacterium thermolithotrophum DSM 11699.</title>
        <authorList>
            <consortium name="US DOE Joint Genome Institute (JGI-PGF)"/>
            <person name="Lucas S."/>
            <person name="Copeland A."/>
            <person name="Lapidus A."/>
            <person name="Bruce D."/>
            <person name="Goodwin L."/>
            <person name="Pitluck S."/>
            <person name="Kyrpides N."/>
            <person name="Mavromatis K."/>
            <person name="Pagani I."/>
            <person name="Ivanova N."/>
            <person name="Mikhailova N."/>
            <person name="Daligault H."/>
            <person name="Detter J.C."/>
            <person name="Tapia R."/>
            <person name="Han C."/>
            <person name="Land M."/>
            <person name="Hauser L."/>
            <person name="Markowitz V."/>
            <person name="Cheng J.-F."/>
            <person name="Hugenholtz P."/>
            <person name="Woyke T."/>
            <person name="Wu D."/>
            <person name="Spring S."/>
            <person name="Brambilla E."/>
            <person name="Klenk H.-P."/>
            <person name="Eisen J.A."/>
        </authorList>
    </citation>
    <scope>NUCLEOTIDE SEQUENCE [LARGE SCALE GENOMIC DNA]</scope>
    <source>
        <strain evidence="14">DSM 11699 / BSA</strain>
    </source>
</reference>
<dbReference type="PANTHER" id="PTHR21708:SF26">
    <property type="entry name" value="2-DEHYDROPANTOATE 2-REDUCTASE"/>
    <property type="match status" value="1"/>
</dbReference>
<dbReference type="SUPFAM" id="SSF51735">
    <property type="entry name" value="NAD(P)-binding Rossmann-fold domains"/>
    <property type="match status" value="1"/>
</dbReference>
<dbReference type="FunFam" id="1.10.1040.10:FF:000017">
    <property type="entry name" value="2-dehydropantoate 2-reductase"/>
    <property type="match status" value="1"/>
</dbReference>
<name>F0S3L2_DESTD</name>
<dbReference type="RefSeq" id="WP_013638388.1">
    <property type="nucleotide sequence ID" value="NC_015185.1"/>
</dbReference>
<dbReference type="Gene3D" id="1.10.1040.10">
    <property type="entry name" value="N-(1-d-carboxylethyl)-l-norvaline Dehydrogenase, domain 2"/>
    <property type="match status" value="1"/>
</dbReference>
<evidence type="ECO:0000256" key="8">
    <source>
        <dbReference type="ARBA" id="ARBA00032024"/>
    </source>
</evidence>
<evidence type="ECO:0000256" key="1">
    <source>
        <dbReference type="ARBA" id="ARBA00002919"/>
    </source>
</evidence>
<evidence type="ECO:0000256" key="10">
    <source>
        <dbReference type="RuleBase" id="RU362068"/>
    </source>
</evidence>
<evidence type="ECO:0000313" key="14">
    <source>
        <dbReference type="Proteomes" id="UP000007102"/>
    </source>
</evidence>
<evidence type="ECO:0000256" key="2">
    <source>
        <dbReference type="ARBA" id="ARBA00004994"/>
    </source>
</evidence>